<dbReference type="Pfam" id="PF11578">
    <property type="entry name" value="DUF3237"/>
    <property type="match status" value="1"/>
</dbReference>
<dbReference type="AlphaFoldDB" id="A0A4Z1HRZ9"/>
<proteinExistence type="predicted"/>
<feature type="region of interest" description="Disordered" evidence="1">
    <location>
        <begin position="1"/>
        <end position="52"/>
    </location>
</feature>
<dbReference type="PANTHER" id="PTHR37315">
    <property type="entry name" value="UPF0311 PROTEIN BLR7842"/>
    <property type="match status" value="1"/>
</dbReference>
<name>A0A4Z1HRZ9_9HELO</name>
<dbReference type="OrthoDB" id="3549121at2759"/>
<evidence type="ECO:0000313" key="3">
    <source>
        <dbReference type="Proteomes" id="UP000297527"/>
    </source>
</evidence>
<evidence type="ECO:0000256" key="1">
    <source>
        <dbReference type="SAM" id="MobiDB-lite"/>
    </source>
</evidence>
<sequence>MKRDGNGTSDDGDDNDWRKSSEGSRVNIADGGNPASQTMMRKDSVRTSKTPFHWNKPKVSVAASSGATTRIVRGGNGMSDGGRGKGKVEGGIEEFSFDLDAEEISLSAIHSKGWESGTEKGEPRVPVLFTYPAQATSPPSWYQSEVEVSIRMGNEWFEGYLWIAKDNTKAISWHGVANKGDFHNDFSRILRWRGKPLEHKQQVIAFVAQLVSAWAFYDTLYRNKAQGLNYSGDGTINPNKYAPAPVYTPQMESEDLNQAYSSFTYIQNRIPPLPPIPDTTQVRQEEINRLKIQSEMNSLTPRSGWSVHGPQNAWGNLGGSSDPNDSRTSGGGQDSFTPTARIQDLKTQRWNSTANNQAYTWDWNFAAQGDQTETNTNTNTNTSSYPHPDLSLPHPNLNLDFRMSVSLNPRISVGQTPFGHRNWISFTGGVWSGSWGSGIPGGQDSQLIIPDGSARLETNYLLQTHDDPPAYIAIKTHGWRTGPPEVLAQLADPALADQVDPNNYKFRLFIEMETGDERYSSRVNCGMWVGSGMRKGAEVIYDAYRVS</sequence>
<dbReference type="EMBL" id="PQXN01000153">
    <property type="protein sequence ID" value="TGO51846.1"/>
    <property type="molecule type" value="Genomic_DNA"/>
</dbReference>
<accession>A0A4Z1HRZ9</accession>
<keyword evidence="3" id="KW-1185">Reference proteome</keyword>
<organism evidence="2 3">
    <name type="scientific">Botryotinia convoluta</name>
    <dbReference type="NCBI Taxonomy" id="54673"/>
    <lineage>
        <taxon>Eukaryota</taxon>
        <taxon>Fungi</taxon>
        <taxon>Dikarya</taxon>
        <taxon>Ascomycota</taxon>
        <taxon>Pezizomycotina</taxon>
        <taxon>Leotiomycetes</taxon>
        <taxon>Helotiales</taxon>
        <taxon>Sclerotiniaceae</taxon>
        <taxon>Botryotinia</taxon>
    </lineage>
</organism>
<gene>
    <name evidence="2" type="ORF">BCON_0153g00120</name>
</gene>
<comment type="caution">
    <text evidence="2">The sequence shown here is derived from an EMBL/GenBank/DDBJ whole genome shotgun (WGS) entry which is preliminary data.</text>
</comment>
<dbReference type="InterPro" id="IPR020915">
    <property type="entry name" value="UPF0311"/>
</dbReference>
<feature type="compositionally biased region" description="Polar residues" evidence="1">
    <location>
        <begin position="319"/>
        <end position="340"/>
    </location>
</feature>
<dbReference type="Gene3D" id="2.40.160.20">
    <property type="match status" value="1"/>
</dbReference>
<feature type="region of interest" description="Disordered" evidence="1">
    <location>
        <begin position="299"/>
        <end position="349"/>
    </location>
</feature>
<reference evidence="2 3" key="1">
    <citation type="submission" date="2017-12" db="EMBL/GenBank/DDBJ databases">
        <title>Comparative genomics of Botrytis spp.</title>
        <authorList>
            <person name="Valero-Jimenez C.A."/>
            <person name="Tapia P."/>
            <person name="Veloso J."/>
            <person name="Silva-Moreno E."/>
            <person name="Staats M."/>
            <person name="Valdes J.H."/>
            <person name="Van Kan J.A.L."/>
        </authorList>
    </citation>
    <scope>NUCLEOTIDE SEQUENCE [LARGE SCALE GENOMIC DNA]</scope>
    <source>
        <strain evidence="2 3">MUCL11595</strain>
    </source>
</reference>
<dbReference type="Proteomes" id="UP000297527">
    <property type="component" value="Unassembled WGS sequence"/>
</dbReference>
<evidence type="ECO:0000313" key="2">
    <source>
        <dbReference type="EMBL" id="TGO51846.1"/>
    </source>
</evidence>
<dbReference type="PANTHER" id="PTHR37315:SF1">
    <property type="entry name" value="UPF0311 PROTEIN BLR7842"/>
    <property type="match status" value="1"/>
</dbReference>
<protein>
    <submittedName>
        <fullName evidence="2">Uncharacterized protein</fullName>
    </submittedName>
</protein>